<dbReference type="AlphaFoldDB" id="A0A5C4SIR7"/>
<keyword evidence="3" id="KW-1185">Reference proteome</keyword>
<dbReference type="RefSeq" id="WP_139697339.1">
    <property type="nucleotide sequence ID" value="NZ_CP074074.1"/>
</dbReference>
<organism evidence="2 3">
    <name type="scientific">Allotamlana fucoidanivorans</name>
    <dbReference type="NCBI Taxonomy" id="2583814"/>
    <lineage>
        <taxon>Bacteria</taxon>
        <taxon>Pseudomonadati</taxon>
        <taxon>Bacteroidota</taxon>
        <taxon>Flavobacteriia</taxon>
        <taxon>Flavobacteriales</taxon>
        <taxon>Flavobacteriaceae</taxon>
        <taxon>Allotamlana</taxon>
    </lineage>
</organism>
<feature type="transmembrane region" description="Helical" evidence="1">
    <location>
        <begin position="194"/>
        <end position="227"/>
    </location>
</feature>
<protein>
    <recommendedName>
        <fullName evidence="4">DUF975 family protein</fullName>
    </recommendedName>
</protein>
<reference evidence="2 3" key="1">
    <citation type="submission" date="2019-05" db="EMBL/GenBank/DDBJ databases">
        <title>Tamlana fucoidanivorans sp. nov., isolated from the surface of algae collected from Fujian province in China.</title>
        <authorList>
            <person name="Li J."/>
        </authorList>
    </citation>
    <scope>NUCLEOTIDE SEQUENCE [LARGE SCALE GENOMIC DNA]</scope>
    <source>
        <strain evidence="2 3">CW2-9</strain>
    </source>
</reference>
<keyword evidence="1" id="KW-1133">Transmembrane helix</keyword>
<evidence type="ECO:0008006" key="4">
    <source>
        <dbReference type="Google" id="ProtNLM"/>
    </source>
</evidence>
<sequence>MNTIDSLYDKIDRAKELDFGQIFDSTLQLFKKVWLKGFLVVLLIVMSAMVIAFAFAAIGLASTNTFVTDNGFNFNVQFDDYFKNVLFSVPQSILVSTITLALLGAFYRICQREVQGEQGVDDYFYFFRNGYFSKLLMLGILYTGISTLAQFLFVLPVIYVMIPLSYFSLFFAFNPDLSETELVKASFKLGNKKWFISFGTLFVAALLGMLGVLGCGIGLLFTISIAYLPLFFIYKEVVGFDETSEIDQIGTNTDY</sequence>
<proteinExistence type="predicted"/>
<feature type="transmembrane region" description="Helical" evidence="1">
    <location>
        <begin position="126"/>
        <end position="145"/>
    </location>
</feature>
<accession>A0A5C4SIR7</accession>
<evidence type="ECO:0000313" key="3">
    <source>
        <dbReference type="Proteomes" id="UP000308713"/>
    </source>
</evidence>
<evidence type="ECO:0000256" key="1">
    <source>
        <dbReference type="SAM" id="Phobius"/>
    </source>
</evidence>
<evidence type="ECO:0000313" key="2">
    <source>
        <dbReference type="EMBL" id="TNJ43706.1"/>
    </source>
</evidence>
<comment type="caution">
    <text evidence="2">The sequence shown here is derived from an EMBL/GenBank/DDBJ whole genome shotgun (WGS) entry which is preliminary data.</text>
</comment>
<dbReference type="EMBL" id="VDCS01000009">
    <property type="protein sequence ID" value="TNJ43706.1"/>
    <property type="molecule type" value="Genomic_DNA"/>
</dbReference>
<keyword evidence="1" id="KW-0472">Membrane</keyword>
<feature type="transmembrane region" description="Helical" evidence="1">
    <location>
        <begin position="38"/>
        <end position="61"/>
    </location>
</feature>
<feature type="transmembrane region" description="Helical" evidence="1">
    <location>
        <begin position="81"/>
        <end position="106"/>
    </location>
</feature>
<keyword evidence="1" id="KW-0812">Transmembrane</keyword>
<gene>
    <name evidence="2" type="ORF">FGF67_10050</name>
</gene>
<dbReference type="Proteomes" id="UP000308713">
    <property type="component" value="Unassembled WGS sequence"/>
</dbReference>
<name>A0A5C4SIR7_9FLAO</name>
<feature type="transmembrane region" description="Helical" evidence="1">
    <location>
        <begin position="151"/>
        <end position="173"/>
    </location>
</feature>
<dbReference type="OrthoDB" id="1365379at2"/>